<dbReference type="EMBL" id="DVGA01000031">
    <property type="protein sequence ID" value="HIQ78118.1"/>
    <property type="molecule type" value="Genomic_DNA"/>
</dbReference>
<dbReference type="InterPro" id="IPR036513">
    <property type="entry name" value="STAS_dom_sf"/>
</dbReference>
<proteinExistence type="inferred from homology"/>
<dbReference type="Gene3D" id="3.30.750.24">
    <property type="entry name" value="STAS domain"/>
    <property type="match status" value="1"/>
</dbReference>
<sequence>MLISTDYSSGRLTIRLSGELDHHGSREAMQKIDVLIDEYLPRDTAIDMSGLSFMDSSGIALILRTERRMREMGGRAAVLNPGKQPLRVIDASGIDRLIQVKGAQRQ</sequence>
<evidence type="ECO:0000313" key="5">
    <source>
        <dbReference type="Proteomes" id="UP000824262"/>
    </source>
</evidence>
<dbReference type="NCBIfam" id="TIGR00377">
    <property type="entry name" value="ant_ant_sig"/>
    <property type="match status" value="1"/>
</dbReference>
<dbReference type="CDD" id="cd07043">
    <property type="entry name" value="STAS_anti-anti-sigma_factors"/>
    <property type="match status" value="1"/>
</dbReference>
<evidence type="ECO:0000256" key="1">
    <source>
        <dbReference type="ARBA" id="ARBA00009013"/>
    </source>
</evidence>
<dbReference type="InterPro" id="IPR002645">
    <property type="entry name" value="STAS_dom"/>
</dbReference>
<dbReference type="PANTHER" id="PTHR33495:SF2">
    <property type="entry name" value="ANTI-SIGMA FACTOR ANTAGONIST TM_1081-RELATED"/>
    <property type="match status" value="1"/>
</dbReference>
<dbReference type="PANTHER" id="PTHR33495">
    <property type="entry name" value="ANTI-SIGMA FACTOR ANTAGONIST TM_1081-RELATED-RELATED"/>
    <property type="match status" value="1"/>
</dbReference>
<reference evidence="4" key="1">
    <citation type="submission" date="2020-10" db="EMBL/GenBank/DDBJ databases">
        <authorList>
            <person name="Gilroy R."/>
        </authorList>
    </citation>
    <scope>NUCLEOTIDE SEQUENCE</scope>
    <source>
        <strain evidence="4">ChiBcolR7-354</strain>
    </source>
</reference>
<dbReference type="PROSITE" id="PS50801">
    <property type="entry name" value="STAS"/>
    <property type="match status" value="1"/>
</dbReference>
<evidence type="ECO:0000313" key="4">
    <source>
        <dbReference type="EMBL" id="HIQ78118.1"/>
    </source>
</evidence>
<organism evidence="4 5">
    <name type="scientific">Candidatus Scatomorpha intestinavium</name>
    <dbReference type="NCBI Taxonomy" id="2840922"/>
    <lineage>
        <taxon>Bacteria</taxon>
        <taxon>Bacillati</taxon>
        <taxon>Bacillota</taxon>
        <taxon>Clostridia</taxon>
        <taxon>Eubacteriales</taxon>
        <taxon>Candidatus Scatomorpha</taxon>
    </lineage>
</organism>
<accession>A0A9D0ZCU7</accession>
<name>A0A9D0ZCU7_9FIRM</name>
<dbReference type="Pfam" id="PF01740">
    <property type="entry name" value="STAS"/>
    <property type="match status" value="1"/>
</dbReference>
<dbReference type="AlphaFoldDB" id="A0A9D0ZCU7"/>
<dbReference type="Proteomes" id="UP000824262">
    <property type="component" value="Unassembled WGS sequence"/>
</dbReference>
<dbReference type="SUPFAM" id="SSF52091">
    <property type="entry name" value="SpoIIaa-like"/>
    <property type="match status" value="1"/>
</dbReference>
<feature type="domain" description="STAS" evidence="3">
    <location>
        <begin position="1"/>
        <end position="106"/>
    </location>
</feature>
<dbReference type="InterPro" id="IPR003658">
    <property type="entry name" value="Anti-sigma_ant"/>
</dbReference>
<evidence type="ECO:0000256" key="2">
    <source>
        <dbReference type="RuleBase" id="RU003749"/>
    </source>
</evidence>
<comment type="caution">
    <text evidence="4">The sequence shown here is derived from an EMBL/GenBank/DDBJ whole genome shotgun (WGS) entry which is preliminary data.</text>
</comment>
<gene>
    <name evidence="4" type="ORF">IAB77_02535</name>
</gene>
<comment type="similarity">
    <text evidence="1 2">Belongs to the anti-sigma-factor antagonist family.</text>
</comment>
<evidence type="ECO:0000259" key="3">
    <source>
        <dbReference type="PROSITE" id="PS50801"/>
    </source>
</evidence>
<dbReference type="GO" id="GO:0043856">
    <property type="term" value="F:anti-sigma factor antagonist activity"/>
    <property type="evidence" value="ECO:0007669"/>
    <property type="project" value="InterPro"/>
</dbReference>
<protein>
    <recommendedName>
        <fullName evidence="2">Anti-sigma factor antagonist</fullName>
    </recommendedName>
</protein>
<reference evidence="4" key="2">
    <citation type="journal article" date="2021" name="PeerJ">
        <title>Extensive microbial diversity within the chicken gut microbiome revealed by metagenomics and culture.</title>
        <authorList>
            <person name="Gilroy R."/>
            <person name="Ravi A."/>
            <person name="Getino M."/>
            <person name="Pursley I."/>
            <person name="Horton D.L."/>
            <person name="Alikhan N.F."/>
            <person name="Baker D."/>
            <person name="Gharbi K."/>
            <person name="Hall N."/>
            <person name="Watson M."/>
            <person name="Adriaenssens E.M."/>
            <person name="Foster-Nyarko E."/>
            <person name="Jarju S."/>
            <person name="Secka A."/>
            <person name="Antonio M."/>
            <person name="Oren A."/>
            <person name="Chaudhuri R.R."/>
            <person name="La Ragione R."/>
            <person name="Hildebrand F."/>
            <person name="Pallen M.J."/>
        </authorList>
    </citation>
    <scope>NUCLEOTIDE SEQUENCE</scope>
    <source>
        <strain evidence="4">ChiBcolR7-354</strain>
    </source>
</reference>